<sequence length="301" mass="32932">MSTSDTSTSMTCFAPVQFADFEVQAFFHQDTSTLTYVVFAQGEAVVIDPVLDFDAPSGRTSNESVQRLVDFLHAHQLRLVWILETHAHADHLSGAQALKALAGGQVVIGEAITQVQKVFKSLFHLDDVSTQGQEFDYLAKPNHTLTFAQHAIEVLHTPGHTPACVSYKIGPAVFVGDTLFMPDVGTARCDFPGGDAATLYASIQRLLALPEHTCLFMCHDYPPEGREVAFQSSVAEQKAANIHVGQGRTQEDFVRMRSQRDAGLAVPRLLLPSIQINIRAGHLPEAEANQVAYLKLPLNQL</sequence>
<keyword evidence="1" id="KW-0479">Metal-binding</keyword>
<evidence type="ECO:0000259" key="2">
    <source>
        <dbReference type="SMART" id="SM00849"/>
    </source>
</evidence>
<dbReference type="PANTHER" id="PTHR43084:SF1">
    <property type="entry name" value="PERSULFIDE DIOXYGENASE ETHE1, MITOCHONDRIAL"/>
    <property type="match status" value="1"/>
</dbReference>
<dbReference type="InterPro" id="IPR001279">
    <property type="entry name" value="Metallo-B-lactamas"/>
</dbReference>
<dbReference type="AlphaFoldDB" id="A0A1H6TEG2"/>
<proteinExistence type="predicted"/>
<dbReference type="SMART" id="SM00849">
    <property type="entry name" value="Lactamase_B"/>
    <property type="match status" value="1"/>
</dbReference>
<dbReference type="InterPro" id="IPR044528">
    <property type="entry name" value="POD-like_MBL-fold"/>
</dbReference>
<dbReference type="Gene3D" id="3.60.15.10">
    <property type="entry name" value="Ribonuclease Z/Hydroxyacylglutathione hydrolase-like"/>
    <property type="match status" value="1"/>
</dbReference>
<feature type="domain" description="Metallo-beta-lactamase" evidence="2">
    <location>
        <begin position="32"/>
        <end position="219"/>
    </location>
</feature>
<protein>
    <submittedName>
        <fullName evidence="3">Glyoxylase, beta-lactamase superfamily II</fullName>
    </submittedName>
</protein>
<dbReference type="GO" id="GO:0050313">
    <property type="term" value="F:sulfur dioxygenase activity"/>
    <property type="evidence" value="ECO:0007669"/>
    <property type="project" value="InterPro"/>
</dbReference>
<keyword evidence="4" id="KW-1185">Reference proteome</keyword>
<dbReference type="PANTHER" id="PTHR43084">
    <property type="entry name" value="PERSULFIDE DIOXYGENASE ETHE1"/>
    <property type="match status" value="1"/>
</dbReference>
<dbReference type="InterPro" id="IPR051682">
    <property type="entry name" value="Mito_Persulfide_Diox"/>
</dbReference>
<dbReference type="GO" id="GO:0006749">
    <property type="term" value="P:glutathione metabolic process"/>
    <property type="evidence" value="ECO:0007669"/>
    <property type="project" value="InterPro"/>
</dbReference>
<name>A0A1H6TEG2_9GAMM</name>
<gene>
    <name evidence="3" type="ORF">SAMN05421831_1098</name>
</gene>
<dbReference type="CDD" id="cd07724">
    <property type="entry name" value="POD-like_MBL-fold"/>
    <property type="match status" value="1"/>
</dbReference>
<dbReference type="EMBL" id="FNYH01000009">
    <property type="protein sequence ID" value="SEI74172.1"/>
    <property type="molecule type" value="Genomic_DNA"/>
</dbReference>
<evidence type="ECO:0000256" key="1">
    <source>
        <dbReference type="ARBA" id="ARBA00022723"/>
    </source>
</evidence>
<dbReference type="RefSeq" id="WP_245710633.1">
    <property type="nucleotide sequence ID" value="NZ_FNYH01000009.1"/>
</dbReference>
<accession>A0A1H6TEG2</accession>
<evidence type="ECO:0000313" key="4">
    <source>
        <dbReference type="Proteomes" id="UP000242999"/>
    </source>
</evidence>
<organism evidence="3 4">
    <name type="scientific">Allopseudospirillum japonicum</name>
    <dbReference type="NCBI Taxonomy" id="64971"/>
    <lineage>
        <taxon>Bacteria</taxon>
        <taxon>Pseudomonadati</taxon>
        <taxon>Pseudomonadota</taxon>
        <taxon>Gammaproteobacteria</taxon>
        <taxon>Oceanospirillales</taxon>
        <taxon>Oceanospirillaceae</taxon>
        <taxon>Allopseudospirillum</taxon>
    </lineage>
</organism>
<dbReference type="SUPFAM" id="SSF56281">
    <property type="entry name" value="Metallo-hydrolase/oxidoreductase"/>
    <property type="match status" value="1"/>
</dbReference>
<dbReference type="GO" id="GO:0046872">
    <property type="term" value="F:metal ion binding"/>
    <property type="evidence" value="ECO:0007669"/>
    <property type="project" value="UniProtKB-KW"/>
</dbReference>
<evidence type="ECO:0000313" key="3">
    <source>
        <dbReference type="EMBL" id="SEI74172.1"/>
    </source>
</evidence>
<dbReference type="GO" id="GO:0070813">
    <property type="term" value="P:hydrogen sulfide metabolic process"/>
    <property type="evidence" value="ECO:0007669"/>
    <property type="project" value="TreeGrafter"/>
</dbReference>
<dbReference type="Proteomes" id="UP000242999">
    <property type="component" value="Unassembled WGS sequence"/>
</dbReference>
<dbReference type="InterPro" id="IPR036866">
    <property type="entry name" value="RibonucZ/Hydroxyglut_hydro"/>
</dbReference>
<dbReference type="Pfam" id="PF00753">
    <property type="entry name" value="Lactamase_B"/>
    <property type="match status" value="1"/>
</dbReference>
<dbReference type="STRING" id="64971.SAMN05421831_1098"/>
<reference evidence="4" key="1">
    <citation type="submission" date="2016-10" db="EMBL/GenBank/DDBJ databases">
        <authorList>
            <person name="Varghese N."/>
            <person name="Submissions S."/>
        </authorList>
    </citation>
    <scope>NUCLEOTIDE SEQUENCE [LARGE SCALE GENOMIC DNA]</scope>
    <source>
        <strain evidence="4">DSM 7165</strain>
    </source>
</reference>